<sequence length="102" mass="11388">MYYLSETNWHEVSVSLTNQPDGTNSLLTEMKKSKPNIFFNETLLQFWKSREAVHPKPAPVVLDLVSVPVSSLCGLLSSGLRSGGTTSLEQHVFLKVKKKLID</sequence>
<name>A0ABV0YVM7_9TELE</name>
<dbReference type="EMBL" id="JAHRIP010043932">
    <property type="protein sequence ID" value="MEQ2297709.1"/>
    <property type="molecule type" value="Genomic_DNA"/>
</dbReference>
<evidence type="ECO:0000313" key="2">
    <source>
        <dbReference type="Proteomes" id="UP001469553"/>
    </source>
</evidence>
<protein>
    <submittedName>
        <fullName evidence="1">Uncharacterized protein</fullName>
    </submittedName>
</protein>
<keyword evidence="2" id="KW-1185">Reference proteome</keyword>
<evidence type="ECO:0000313" key="1">
    <source>
        <dbReference type="EMBL" id="MEQ2297709.1"/>
    </source>
</evidence>
<organism evidence="1 2">
    <name type="scientific">Ameca splendens</name>
    <dbReference type="NCBI Taxonomy" id="208324"/>
    <lineage>
        <taxon>Eukaryota</taxon>
        <taxon>Metazoa</taxon>
        <taxon>Chordata</taxon>
        <taxon>Craniata</taxon>
        <taxon>Vertebrata</taxon>
        <taxon>Euteleostomi</taxon>
        <taxon>Actinopterygii</taxon>
        <taxon>Neopterygii</taxon>
        <taxon>Teleostei</taxon>
        <taxon>Neoteleostei</taxon>
        <taxon>Acanthomorphata</taxon>
        <taxon>Ovalentaria</taxon>
        <taxon>Atherinomorphae</taxon>
        <taxon>Cyprinodontiformes</taxon>
        <taxon>Goodeidae</taxon>
        <taxon>Ameca</taxon>
    </lineage>
</organism>
<accession>A0ABV0YVM7</accession>
<reference evidence="1 2" key="1">
    <citation type="submission" date="2021-06" db="EMBL/GenBank/DDBJ databases">
        <authorList>
            <person name="Palmer J.M."/>
        </authorList>
    </citation>
    <scope>NUCLEOTIDE SEQUENCE [LARGE SCALE GENOMIC DNA]</scope>
    <source>
        <strain evidence="1 2">AS_MEX2019</strain>
        <tissue evidence="1">Muscle</tissue>
    </source>
</reference>
<gene>
    <name evidence="1" type="ORF">AMECASPLE_037396</name>
</gene>
<comment type="caution">
    <text evidence="1">The sequence shown here is derived from an EMBL/GenBank/DDBJ whole genome shotgun (WGS) entry which is preliminary data.</text>
</comment>
<dbReference type="Proteomes" id="UP001469553">
    <property type="component" value="Unassembled WGS sequence"/>
</dbReference>
<proteinExistence type="predicted"/>